<dbReference type="Gene3D" id="1.10.510.10">
    <property type="entry name" value="Transferase(Phosphotransferase) domain 1"/>
    <property type="match status" value="1"/>
</dbReference>
<keyword evidence="2" id="KW-0808">Transferase</keyword>
<dbReference type="GO" id="GO:0005524">
    <property type="term" value="F:ATP binding"/>
    <property type="evidence" value="ECO:0007669"/>
    <property type="project" value="UniProtKB-KW"/>
</dbReference>
<evidence type="ECO:0000313" key="6">
    <source>
        <dbReference type="EMBL" id="KAK7267143.1"/>
    </source>
</evidence>
<dbReference type="AlphaFoldDB" id="A0AAN9I4G6"/>
<protein>
    <recommendedName>
        <fullName evidence="8">Phospholipid/glycerol acyltransferase domain-containing protein</fullName>
    </recommendedName>
</protein>
<dbReference type="GO" id="GO:0005634">
    <property type="term" value="C:nucleus"/>
    <property type="evidence" value="ECO:0007669"/>
    <property type="project" value="TreeGrafter"/>
</dbReference>
<keyword evidence="5" id="KW-0067">ATP-binding</keyword>
<evidence type="ECO:0008006" key="8">
    <source>
        <dbReference type="Google" id="ProtNLM"/>
    </source>
</evidence>
<dbReference type="GO" id="GO:0004674">
    <property type="term" value="F:protein serine/threonine kinase activity"/>
    <property type="evidence" value="ECO:0007669"/>
    <property type="project" value="UniProtKB-KW"/>
</dbReference>
<proteinExistence type="predicted"/>
<accession>A0AAN9I4G6</accession>
<keyword evidence="7" id="KW-1185">Reference proteome</keyword>
<sequence length="172" mass="19938">MNPNYNDFRFPQFKAHPWYKIFHKRMPPEAIDLASRLLQYSPSLRCSALEACAVVHTLSSMNSVYPMLACRMVDHFHLFSTLTNYQWIKRKGRPAPREFAPVIVSNHVSYIEPIFYFYELFATIVAYESHDSLPFVGTIVRAMQVLTIIKEACYQGNKGCSVQTKCLRMDLC</sequence>
<organism evidence="6 7">
    <name type="scientific">Crotalaria pallida</name>
    <name type="common">Smooth rattlebox</name>
    <name type="synonym">Crotalaria striata</name>
    <dbReference type="NCBI Taxonomy" id="3830"/>
    <lineage>
        <taxon>Eukaryota</taxon>
        <taxon>Viridiplantae</taxon>
        <taxon>Streptophyta</taxon>
        <taxon>Embryophyta</taxon>
        <taxon>Tracheophyta</taxon>
        <taxon>Spermatophyta</taxon>
        <taxon>Magnoliopsida</taxon>
        <taxon>eudicotyledons</taxon>
        <taxon>Gunneridae</taxon>
        <taxon>Pentapetalae</taxon>
        <taxon>rosids</taxon>
        <taxon>fabids</taxon>
        <taxon>Fabales</taxon>
        <taxon>Fabaceae</taxon>
        <taxon>Papilionoideae</taxon>
        <taxon>50 kb inversion clade</taxon>
        <taxon>genistoids sensu lato</taxon>
        <taxon>core genistoids</taxon>
        <taxon>Crotalarieae</taxon>
        <taxon>Crotalaria</taxon>
    </lineage>
</organism>
<dbReference type="SUPFAM" id="SSF56112">
    <property type="entry name" value="Protein kinase-like (PK-like)"/>
    <property type="match status" value="1"/>
</dbReference>
<dbReference type="GO" id="GO:0009742">
    <property type="term" value="P:brassinosteroid mediated signaling pathway"/>
    <property type="evidence" value="ECO:0007669"/>
    <property type="project" value="TreeGrafter"/>
</dbReference>
<keyword evidence="3" id="KW-0547">Nucleotide-binding</keyword>
<evidence type="ECO:0000256" key="1">
    <source>
        <dbReference type="ARBA" id="ARBA00022527"/>
    </source>
</evidence>
<dbReference type="PANTHER" id="PTHR24057:SF5">
    <property type="entry name" value="SHAGGY-RELATED PROTEIN KINASE IOTA-RELATED"/>
    <property type="match status" value="1"/>
</dbReference>
<dbReference type="GO" id="GO:0005737">
    <property type="term" value="C:cytoplasm"/>
    <property type="evidence" value="ECO:0007669"/>
    <property type="project" value="TreeGrafter"/>
</dbReference>
<name>A0AAN9I4G6_CROPI</name>
<evidence type="ECO:0000256" key="2">
    <source>
        <dbReference type="ARBA" id="ARBA00022679"/>
    </source>
</evidence>
<dbReference type="Proteomes" id="UP001372338">
    <property type="component" value="Unassembled WGS sequence"/>
</dbReference>
<dbReference type="EMBL" id="JAYWIO010000004">
    <property type="protein sequence ID" value="KAK7267143.1"/>
    <property type="molecule type" value="Genomic_DNA"/>
</dbReference>
<keyword evidence="1" id="KW-0723">Serine/threonine-protein kinase</keyword>
<dbReference type="InterPro" id="IPR050591">
    <property type="entry name" value="GSK-3"/>
</dbReference>
<gene>
    <name evidence="6" type="ORF">RIF29_19807</name>
</gene>
<reference evidence="6 7" key="1">
    <citation type="submission" date="2024-01" db="EMBL/GenBank/DDBJ databases">
        <title>The genomes of 5 underutilized Papilionoideae crops provide insights into root nodulation and disease resistanc.</title>
        <authorList>
            <person name="Yuan L."/>
        </authorList>
    </citation>
    <scope>NUCLEOTIDE SEQUENCE [LARGE SCALE GENOMIC DNA]</scope>
    <source>
        <strain evidence="6">ZHUSHIDOU_FW_LH</strain>
        <tissue evidence="6">Leaf</tissue>
    </source>
</reference>
<comment type="caution">
    <text evidence="6">The sequence shown here is derived from an EMBL/GenBank/DDBJ whole genome shotgun (WGS) entry which is preliminary data.</text>
</comment>
<evidence type="ECO:0000256" key="3">
    <source>
        <dbReference type="ARBA" id="ARBA00022741"/>
    </source>
</evidence>
<dbReference type="PANTHER" id="PTHR24057">
    <property type="entry name" value="GLYCOGEN SYNTHASE KINASE-3 ALPHA"/>
    <property type="match status" value="1"/>
</dbReference>
<dbReference type="GO" id="GO:0030154">
    <property type="term" value="P:cell differentiation"/>
    <property type="evidence" value="ECO:0007669"/>
    <property type="project" value="TreeGrafter"/>
</dbReference>
<keyword evidence="4" id="KW-0418">Kinase</keyword>
<evidence type="ECO:0000313" key="7">
    <source>
        <dbReference type="Proteomes" id="UP001372338"/>
    </source>
</evidence>
<dbReference type="InterPro" id="IPR011009">
    <property type="entry name" value="Kinase-like_dom_sf"/>
</dbReference>
<evidence type="ECO:0000256" key="4">
    <source>
        <dbReference type="ARBA" id="ARBA00022777"/>
    </source>
</evidence>
<evidence type="ECO:0000256" key="5">
    <source>
        <dbReference type="ARBA" id="ARBA00022840"/>
    </source>
</evidence>